<comment type="caution">
    <text evidence="5">The sequence shown here is derived from an EMBL/GenBank/DDBJ whole genome shotgun (WGS) entry which is preliminary data.</text>
</comment>
<dbReference type="AlphaFoldDB" id="A0A9W7ATT0"/>
<evidence type="ECO:0000313" key="5">
    <source>
        <dbReference type="EMBL" id="GMH78192.1"/>
    </source>
</evidence>
<dbReference type="SUPFAM" id="SSF56300">
    <property type="entry name" value="Metallo-dependent phosphatases"/>
    <property type="match status" value="1"/>
</dbReference>
<keyword evidence="3" id="KW-0472">Membrane</keyword>
<keyword evidence="2" id="KW-0378">Hydrolase</keyword>
<evidence type="ECO:0000256" key="1">
    <source>
        <dbReference type="ARBA" id="ARBA00022729"/>
    </source>
</evidence>
<accession>A0A9W7ATT0</accession>
<keyword evidence="1" id="KW-0732">Signal</keyword>
<dbReference type="EMBL" id="BRXW01000870">
    <property type="protein sequence ID" value="GMH78192.1"/>
    <property type="molecule type" value="Genomic_DNA"/>
</dbReference>
<gene>
    <name evidence="5" type="ORF">TrLO_g2567</name>
</gene>
<feature type="domain" description="Calcineurin-like phosphoesterase" evidence="4">
    <location>
        <begin position="10"/>
        <end position="219"/>
    </location>
</feature>
<keyword evidence="6" id="KW-1185">Reference proteome</keyword>
<dbReference type="Gene3D" id="3.60.21.10">
    <property type="match status" value="1"/>
</dbReference>
<keyword evidence="3" id="KW-1133">Transmembrane helix</keyword>
<dbReference type="Pfam" id="PF00149">
    <property type="entry name" value="Metallophos"/>
    <property type="match status" value="1"/>
</dbReference>
<evidence type="ECO:0000313" key="6">
    <source>
        <dbReference type="Proteomes" id="UP001165122"/>
    </source>
</evidence>
<dbReference type="PANTHER" id="PTHR10161">
    <property type="entry name" value="TARTRATE-RESISTANT ACID PHOSPHATASE TYPE 5"/>
    <property type="match status" value="1"/>
</dbReference>
<evidence type="ECO:0000256" key="3">
    <source>
        <dbReference type="SAM" id="Phobius"/>
    </source>
</evidence>
<reference evidence="6" key="1">
    <citation type="journal article" date="2023" name="Commun. Biol.">
        <title>Genome analysis of Parmales, the sister group of diatoms, reveals the evolutionary specialization of diatoms from phago-mixotrophs to photoautotrophs.</title>
        <authorList>
            <person name="Ban H."/>
            <person name="Sato S."/>
            <person name="Yoshikawa S."/>
            <person name="Yamada K."/>
            <person name="Nakamura Y."/>
            <person name="Ichinomiya M."/>
            <person name="Sato N."/>
            <person name="Blanc-Mathieu R."/>
            <person name="Endo H."/>
            <person name="Kuwata A."/>
            <person name="Ogata H."/>
        </authorList>
    </citation>
    <scope>NUCLEOTIDE SEQUENCE [LARGE SCALE GENOMIC DNA]</scope>
    <source>
        <strain evidence="6">NIES 3700</strain>
    </source>
</reference>
<keyword evidence="3" id="KW-0812">Transmembrane</keyword>
<name>A0A9W7ATT0_9STRA</name>
<evidence type="ECO:0000259" key="4">
    <source>
        <dbReference type="Pfam" id="PF00149"/>
    </source>
</evidence>
<dbReference type="GO" id="GO:0016787">
    <property type="term" value="F:hydrolase activity"/>
    <property type="evidence" value="ECO:0007669"/>
    <property type="project" value="UniProtKB-KW"/>
</dbReference>
<sequence length="408" mass="45400">MSSVSSQTPASFVLALGDNFYQDGISSTSDPQWSSTFETIYTHPPIKNIPWYAILGNHDYHKKESPQAQIDYSSVKSGRNWNMPDLQYTKHMSLCTGQDVLLTDDSCDEGKIAILFIDTPVLVPLESHTVASTLESIYGSRARYEAKVDEMFNQIEGELQILDEDSTIKWLFVAGHYPIYTAGGHGEYEEGSAVIVLRDRLLPMLKEYRVDCYISGHDHLLEHISSEEGDMDFVVSGSGAKLDVVEYRTIQDVTIKYASSNPGFTQHEIKGDSMWVHCMGFDLVTPGDEDSETLGNYRNLYNYQRYSKRSGISNDEGGGDVEPEIACGSNCGKPKSHSGIAVVGVLLPVLVSVMMIGFYVLGSKLNNYKDGNDKVIEGIEIKKIKEDEKNPFVEISSKAGKKFEMNMV</sequence>
<proteinExistence type="predicted"/>
<dbReference type="InterPro" id="IPR004843">
    <property type="entry name" value="Calcineurin-like_PHP"/>
</dbReference>
<dbReference type="InterPro" id="IPR029052">
    <property type="entry name" value="Metallo-depent_PP-like"/>
</dbReference>
<dbReference type="Proteomes" id="UP001165122">
    <property type="component" value="Unassembled WGS sequence"/>
</dbReference>
<organism evidence="5 6">
    <name type="scientific">Triparma laevis f. longispina</name>
    <dbReference type="NCBI Taxonomy" id="1714387"/>
    <lineage>
        <taxon>Eukaryota</taxon>
        <taxon>Sar</taxon>
        <taxon>Stramenopiles</taxon>
        <taxon>Ochrophyta</taxon>
        <taxon>Bolidophyceae</taxon>
        <taxon>Parmales</taxon>
        <taxon>Triparmaceae</taxon>
        <taxon>Triparma</taxon>
    </lineage>
</organism>
<dbReference type="InterPro" id="IPR051558">
    <property type="entry name" value="Metallophosphoesterase_PAP"/>
</dbReference>
<evidence type="ECO:0000256" key="2">
    <source>
        <dbReference type="ARBA" id="ARBA00022801"/>
    </source>
</evidence>
<feature type="transmembrane region" description="Helical" evidence="3">
    <location>
        <begin position="339"/>
        <end position="361"/>
    </location>
</feature>
<dbReference type="OrthoDB" id="411211at2759"/>
<protein>
    <recommendedName>
        <fullName evidence="4">Calcineurin-like phosphoesterase domain-containing protein</fullName>
    </recommendedName>
</protein>
<dbReference type="PANTHER" id="PTHR10161:SF14">
    <property type="entry name" value="TARTRATE-RESISTANT ACID PHOSPHATASE TYPE 5"/>
    <property type="match status" value="1"/>
</dbReference>